<evidence type="ECO:0000256" key="3">
    <source>
        <dbReference type="ARBA" id="ARBA00022553"/>
    </source>
</evidence>
<dbReference type="InterPro" id="IPR003661">
    <property type="entry name" value="HisK_dim/P_dom"/>
</dbReference>
<dbReference type="PANTHER" id="PTHR43047:SF71">
    <property type="entry name" value="HISTIDINE KINASE CONTAINING CHEY-HOMOLOGOUS RECEIVER DOMAIN-RELATED"/>
    <property type="match status" value="1"/>
</dbReference>
<dbReference type="PANTHER" id="PTHR43047">
    <property type="entry name" value="TWO-COMPONENT HISTIDINE PROTEIN KINASE"/>
    <property type="match status" value="1"/>
</dbReference>
<protein>
    <recommendedName>
        <fullName evidence="2">histidine kinase</fullName>
        <ecNumber evidence="2">2.7.13.3</ecNumber>
    </recommendedName>
</protein>
<dbReference type="SUPFAM" id="SSF52172">
    <property type="entry name" value="CheY-like"/>
    <property type="match status" value="1"/>
</dbReference>
<dbReference type="InterPro" id="IPR001789">
    <property type="entry name" value="Sig_transdc_resp-reg_receiver"/>
</dbReference>
<name>A0A9N8DF64_9STRA</name>
<dbReference type="InterPro" id="IPR036890">
    <property type="entry name" value="HATPase_C_sf"/>
</dbReference>
<dbReference type="InterPro" id="IPR036097">
    <property type="entry name" value="HisK_dim/P_sf"/>
</dbReference>
<feature type="region of interest" description="Disordered" evidence="7">
    <location>
        <begin position="826"/>
        <end position="859"/>
    </location>
</feature>
<feature type="domain" description="Histidine kinase" evidence="8">
    <location>
        <begin position="316"/>
        <end position="600"/>
    </location>
</feature>
<feature type="compositionally biased region" description="Basic and acidic residues" evidence="7">
    <location>
        <begin position="950"/>
        <end position="966"/>
    </location>
</feature>
<evidence type="ECO:0000313" key="10">
    <source>
        <dbReference type="EMBL" id="CAB9499400.1"/>
    </source>
</evidence>
<feature type="region of interest" description="Disordered" evidence="7">
    <location>
        <begin position="384"/>
        <end position="416"/>
    </location>
</feature>
<comment type="caution">
    <text evidence="10">The sequence shown here is derived from an EMBL/GenBank/DDBJ whole genome shotgun (WGS) entry which is preliminary data.</text>
</comment>
<feature type="region of interest" description="Disordered" evidence="7">
    <location>
        <begin position="609"/>
        <end position="664"/>
    </location>
</feature>
<dbReference type="InterPro" id="IPR000014">
    <property type="entry name" value="PAS"/>
</dbReference>
<proteinExistence type="predicted"/>
<feature type="compositionally biased region" description="Low complexity" evidence="7">
    <location>
        <begin position="835"/>
        <end position="848"/>
    </location>
</feature>
<feature type="compositionally biased region" description="Low complexity" evidence="7">
    <location>
        <begin position="543"/>
        <end position="553"/>
    </location>
</feature>
<dbReference type="SMART" id="SM00387">
    <property type="entry name" value="HATPase_c"/>
    <property type="match status" value="1"/>
</dbReference>
<accession>A0A9N8DF64</accession>
<dbReference type="EMBL" id="CAICTM010000059">
    <property type="protein sequence ID" value="CAB9499400.1"/>
    <property type="molecule type" value="Genomic_DNA"/>
</dbReference>
<feature type="compositionally biased region" description="Low complexity" evidence="7">
    <location>
        <begin position="647"/>
        <end position="658"/>
    </location>
</feature>
<keyword evidence="4" id="KW-0808">Transferase</keyword>
<feature type="compositionally biased region" description="Low complexity" evidence="7">
    <location>
        <begin position="613"/>
        <end position="633"/>
    </location>
</feature>
<feature type="compositionally biased region" description="Basic and acidic residues" evidence="7">
    <location>
        <begin position="881"/>
        <end position="894"/>
    </location>
</feature>
<feature type="region of interest" description="Disordered" evidence="7">
    <location>
        <begin position="531"/>
        <end position="565"/>
    </location>
</feature>
<evidence type="ECO:0000256" key="5">
    <source>
        <dbReference type="ARBA" id="ARBA00022777"/>
    </source>
</evidence>
<dbReference type="EC" id="2.7.13.3" evidence="2"/>
<feature type="region of interest" description="Disordered" evidence="7">
    <location>
        <begin position="196"/>
        <end position="224"/>
    </location>
</feature>
<feature type="region of interest" description="Disordered" evidence="7">
    <location>
        <begin position="880"/>
        <end position="966"/>
    </location>
</feature>
<keyword evidence="5" id="KW-0418">Kinase</keyword>
<evidence type="ECO:0000256" key="2">
    <source>
        <dbReference type="ARBA" id="ARBA00012438"/>
    </source>
</evidence>
<feature type="domain" description="Response regulatory" evidence="9">
    <location>
        <begin position="668"/>
        <end position="793"/>
    </location>
</feature>
<dbReference type="GO" id="GO:0000155">
    <property type="term" value="F:phosphorelay sensor kinase activity"/>
    <property type="evidence" value="ECO:0007669"/>
    <property type="project" value="InterPro"/>
</dbReference>
<feature type="compositionally biased region" description="Acidic residues" evidence="7">
    <location>
        <begin position="212"/>
        <end position="223"/>
    </location>
</feature>
<gene>
    <name evidence="10" type="ORF">SEMRO_60_G034530.2</name>
</gene>
<dbReference type="InterPro" id="IPR003594">
    <property type="entry name" value="HATPase_dom"/>
</dbReference>
<feature type="compositionally biased region" description="Low complexity" evidence="7">
    <location>
        <begin position="196"/>
        <end position="211"/>
    </location>
</feature>
<evidence type="ECO:0000259" key="8">
    <source>
        <dbReference type="PROSITE" id="PS50109"/>
    </source>
</evidence>
<dbReference type="InterPro" id="IPR005467">
    <property type="entry name" value="His_kinase_dom"/>
</dbReference>
<dbReference type="AlphaFoldDB" id="A0A9N8DF64"/>
<dbReference type="InterPro" id="IPR004358">
    <property type="entry name" value="Sig_transdc_His_kin-like_C"/>
</dbReference>
<comment type="caution">
    <text evidence="6">Lacks conserved residue(s) required for the propagation of feature annotation.</text>
</comment>
<dbReference type="OrthoDB" id="60033at2759"/>
<feature type="compositionally biased region" description="Polar residues" evidence="7">
    <location>
        <begin position="402"/>
        <end position="416"/>
    </location>
</feature>
<dbReference type="SMART" id="SM00448">
    <property type="entry name" value="REC"/>
    <property type="match status" value="1"/>
</dbReference>
<dbReference type="CDD" id="cd00082">
    <property type="entry name" value="HisKA"/>
    <property type="match status" value="1"/>
</dbReference>
<evidence type="ECO:0000256" key="7">
    <source>
        <dbReference type="SAM" id="MobiDB-lite"/>
    </source>
</evidence>
<dbReference type="Pfam" id="PF13188">
    <property type="entry name" value="PAS_8"/>
    <property type="match status" value="1"/>
</dbReference>
<dbReference type="InterPro" id="IPR011006">
    <property type="entry name" value="CheY-like_superfamily"/>
</dbReference>
<keyword evidence="11" id="KW-1185">Reference proteome</keyword>
<dbReference type="Gene3D" id="3.30.565.10">
    <property type="entry name" value="Histidine kinase-like ATPase, C-terminal domain"/>
    <property type="match status" value="1"/>
</dbReference>
<dbReference type="SUPFAM" id="SSF47384">
    <property type="entry name" value="Homodimeric domain of signal transducing histidine kinase"/>
    <property type="match status" value="1"/>
</dbReference>
<evidence type="ECO:0000259" key="9">
    <source>
        <dbReference type="PROSITE" id="PS50110"/>
    </source>
</evidence>
<evidence type="ECO:0000313" key="11">
    <source>
        <dbReference type="Proteomes" id="UP001153069"/>
    </source>
</evidence>
<keyword evidence="3" id="KW-0597">Phosphoprotein</keyword>
<reference evidence="10" key="1">
    <citation type="submission" date="2020-06" db="EMBL/GenBank/DDBJ databases">
        <authorList>
            <consortium name="Plant Systems Biology data submission"/>
        </authorList>
    </citation>
    <scope>NUCLEOTIDE SEQUENCE</scope>
    <source>
        <strain evidence="10">D6</strain>
    </source>
</reference>
<dbReference type="Proteomes" id="UP001153069">
    <property type="component" value="Unassembled WGS sequence"/>
</dbReference>
<comment type="catalytic activity">
    <reaction evidence="1">
        <text>ATP + protein L-histidine = ADP + protein N-phospho-L-histidine.</text>
        <dbReference type="EC" id="2.7.13.3"/>
    </reaction>
</comment>
<feature type="compositionally biased region" description="Polar residues" evidence="7">
    <location>
        <begin position="895"/>
        <end position="918"/>
    </location>
</feature>
<organism evidence="10 11">
    <name type="scientific">Seminavis robusta</name>
    <dbReference type="NCBI Taxonomy" id="568900"/>
    <lineage>
        <taxon>Eukaryota</taxon>
        <taxon>Sar</taxon>
        <taxon>Stramenopiles</taxon>
        <taxon>Ochrophyta</taxon>
        <taxon>Bacillariophyta</taxon>
        <taxon>Bacillariophyceae</taxon>
        <taxon>Bacillariophycidae</taxon>
        <taxon>Naviculales</taxon>
        <taxon>Naviculaceae</taxon>
        <taxon>Seminavis</taxon>
    </lineage>
</organism>
<dbReference type="GO" id="GO:0005886">
    <property type="term" value="C:plasma membrane"/>
    <property type="evidence" value="ECO:0007669"/>
    <property type="project" value="TreeGrafter"/>
</dbReference>
<evidence type="ECO:0000256" key="4">
    <source>
        <dbReference type="ARBA" id="ARBA00022679"/>
    </source>
</evidence>
<dbReference type="GO" id="GO:0009927">
    <property type="term" value="F:histidine phosphotransfer kinase activity"/>
    <property type="evidence" value="ECO:0007669"/>
    <property type="project" value="TreeGrafter"/>
</dbReference>
<evidence type="ECO:0000256" key="1">
    <source>
        <dbReference type="ARBA" id="ARBA00000085"/>
    </source>
</evidence>
<evidence type="ECO:0000256" key="6">
    <source>
        <dbReference type="PROSITE-ProRule" id="PRU00169"/>
    </source>
</evidence>
<dbReference type="Gene3D" id="1.10.287.130">
    <property type="match status" value="1"/>
</dbReference>
<dbReference type="PROSITE" id="PS50110">
    <property type="entry name" value="RESPONSE_REGULATORY"/>
    <property type="match status" value="1"/>
</dbReference>
<dbReference type="PROSITE" id="PS50109">
    <property type="entry name" value="HIS_KIN"/>
    <property type="match status" value="1"/>
</dbReference>
<dbReference type="Pfam" id="PF00072">
    <property type="entry name" value="Response_reg"/>
    <property type="match status" value="1"/>
</dbReference>
<dbReference type="Pfam" id="PF02518">
    <property type="entry name" value="HATPase_c"/>
    <property type="match status" value="1"/>
</dbReference>
<dbReference type="Pfam" id="PF00512">
    <property type="entry name" value="HisKA"/>
    <property type="match status" value="1"/>
</dbReference>
<dbReference type="PRINTS" id="PR00344">
    <property type="entry name" value="BCTRLSENSOR"/>
</dbReference>
<dbReference type="CDD" id="cd17546">
    <property type="entry name" value="REC_hyHK_CKI1_RcsC-like"/>
    <property type="match status" value="1"/>
</dbReference>
<dbReference type="Gene3D" id="3.40.50.2300">
    <property type="match status" value="1"/>
</dbReference>
<sequence>MPEDTPSPPDAASSGTSTSTCSSTCYCRQDLQALNLLDQPVWIFDIVKRGMFWANAAAVELWSANSLESLVARNFGNDMSEATQNRLDDYLLKFISGETTQEQWTFYPKGGESVVVDCLCKGVPIEEGRVAMLVQATKRTNATSSTLFEQEALRATEMLRHLPVAVCIADLQGNILEQNPEALAVFGSLETAKQQQQQQVLSDSSDSSNSFEQDEEGDNDNDDPILKSAFVKRFADPQLGKRILHQAAETGQDVTLEAQVHTVHGTQWSAIKVRQTKDPVTSKPILLMSARDITAVVEAKRQATTAELDKLDLLADMAHAIRTPLQHVVGVVELMAKQDHFKNDNNHNQQQSKTHNRHYSNLLQSSAQLLMTVIHDLMDTVGGTGGSSISGNNTNGHGGDQRNPTNNHPTNNGSHHLNNKPRILLEHTQLDVKEVLKNAVATLRPHAKAKDLTLRATIHSRSLNNGTAALMGDPARLGQILFNILHNAVKYTSRGGINVSVRRLSLQSSRRVRLRFEVKDSGVGMNLEQQRQCMRTKSWKRSQQQQQDQQQQQQEKDASDHGGVGLSRCKTLVDAMGGTMGVQSKPGQGATFWVEIPFLRVMPVKPPPSTNCSNLSNHGNSNTNNGNNTSSNNKDNRRLRRVQRKGSNSSTSSLQQQLDPVPDEGGLQVLLVDKDNAGRSVMTALMEESGYQVTTVADGDAMVQAVTESEDASFDVVLLETQLSSSNDDGNSKNSALQAVKQLRTLGYSTERLPIIALTAAVPRADYPELGLNDWLTKPMLIKDIQKAMTNAICNMGTTTHHSRGSLSCGGSICTEGSESIHHVTLGESCSDNHGSSGRLTGTTGSSSHADSRPVLPRRGSFGSVHSVFSDHLQAAMAPVTDEKTTVASRDNKPRLSQPTVTASIVRPSTHSMNTSPSRGVDRPPSKIHRRNSDNEGEEISMVHGRKGLSQRDRVSEVPKDKTGGL</sequence>
<dbReference type="SUPFAM" id="SSF55874">
    <property type="entry name" value="ATPase domain of HSP90 chaperone/DNA topoisomerase II/histidine kinase"/>
    <property type="match status" value="1"/>
</dbReference>